<gene>
    <name evidence="2" type="ORF">Amac_022530</name>
</gene>
<evidence type="ECO:0000313" key="3">
    <source>
        <dbReference type="Proteomes" id="UP000331127"/>
    </source>
</evidence>
<accession>A0A5M3WHN8</accession>
<evidence type="ECO:0000256" key="1">
    <source>
        <dbReference type="SAM" id="MobiDB-lite"/>
    </source>
</evidence>
<comment type="caution">
    <text evidence="2">The sequence shown here is derived from an EMBL/GenBank/DDBJ whole genome shotgun (WGS) entry which is preliminary data.</text>
</comment>
<feature type="region of interest" description="Disordered" evidence="1">
    <location>
        <begin position="34"/>
        <end position="55"/>
    </location>
</feature>
<name>A0A5M3WHN8_9ACTN</name>
<reference evidence="2 3" key="1">
    <citation type="submission" date="2019-10" db="EMBL/GenBank/DDBJ databases">
        <title>Whole genome shotgun sequence of Acrocarpospora macrocephala NBRC 16266.</title>
        <authorList>
            <person name="Ichikawa N."/>
            <person name="Kimura A."/>
            <person name="Kitahashi Y."/>
            <person name="Komaki H."/>
            <person name="Oguchi A."/>
        </authorList>
    </citation>
    <scope>NUCLEOTIDE SEQUENCE [LARGE SCALE GENOMIC DNA]</scope>
    <source>
        <strain evidence="2 3">NBRC 16266</strain>
    </source>
</reference>
<dbReference type="AlphaFoldDB" id="A0A5M3WHN8"/>
<sequence>MRERIKAKPTSATVPAIHLTATAVEVRDRTQGLARETESYLTEPVEPEVLPGQSS</sequence>
<dbReference type="Proteomes" id="UP000331127">
    <property type="component" value="Unassembled WGS sequence"/>
</dbReference>
<evidence type="ECO:0000313" key="2">
    <source>
        <dbReference type="EMBL" id="GES08657.1"/>
    </source>
</evidence>
<protein>
    <submittedName>
        <fullName evidence="2">Uncharacterized protein</fullName>
    </submittedName>
</protein>
<proteinExistence type="predicted"/>
<keyword evidence="3" id="KW-1185">Reference proteome</keyword>
<organism evidence="2 3">
    <name type="scientific">Acrocarpospora macrocephala</name>
    <dbReference type="NCBI Taxonomy" id="150177"/>
    <lineage>
        <taxon>Bacteria</taxon>
        <taxon>Bacillati</taxon>
        <taxon>Actinomycetota</taxon>
        <taxon>Actinomycetes</taxon>
        <taxon>Streptosporangiales</taxon>
        <taxon>Streptosporangiaceae</taxon>
        <taxon>Acrocarpospora</taxon>
    </lineage>
</organism>
<dbReference type="EMBL" id="BLAE01000011">
    <property type="protein sequence ID" value="GES08657.1"/>
    <property type="molecule type" value="Genomic_DNA"/>
</dbReference>
<dbReference type="RefSeq" id="WP_155354248.1">
    <property type="nucleotide sequence ID" value="NZ_BAAAHL010000046.1"/>
</dbReference>